<dbReference type="InterPro" id="IPR008965">
    <property type="entry name" value="CBM2/CBM3_carb-bd_dom_sf"/>
</dbReference>
<dbReference type="PROSITE" id="PS00698">
    <property type="entry name" value="GH9_3"/>
    <property type="match status" value="1"/>
</dbReference>
<dbReference type="PANTHER" id="PTHR22298">
    <property type="entry name" value="ENDO-1,4-BETA-GLUCANASE"/>
    <property type="match status" value="1"/>
</dbReference>
<dbReference type="InterPro" id="IPR001701">
    <property type="entry name" value="Glyco_hydro_9"/>
</dbReference>
<keyword evidence="7 8" id="KW-0624">Polysaccharide degradation</keyword>
<name>A0A6A4X1X2_AMPAM</name>
<comment type="similarity">
    <text evidence="2 8 9">Belongs to the glycosyl hydrolase 9 (cellulase E) family.</text>
</comment>
<feature type="active site" evidence="8">
    <location>
        <position position="506"/>
    </location>
</feature>
<dbReference type="EC" id="3.2.1.4" evidence="9"/>
<dbReference type="OrthoDB" id="10257085at2759"/>
<dbReference type="Gene3D" id="2.60.40.290">
    <property type="match status" value="1"/>
</dbReference>
<dbReference type="AlphaFoldDB" id="A0A6A4X1X2"/>
<keyword evidence="5 8" id="KW-0119">Carbohydrate metabolism</keyword>
<evidence type="ECO:0000256" key="3">
    <source>
        <dbReference type="ARBA" id="ARBA00022801"/>
    </source>
</evidence>
<feature type="chain" id="PRO_5025715452" description="Endoglucanase" evidence="9">
    <location>
        <begin position="27"/>
        <end position="542"/>
    </location>
</feature>
<dbReference type="SUPFAM" id="SSF48208">
    <property type="entry name" value="Six-hairpin glycosidases"/>
    <property type="match status" value="1"/>
</dbReference>
<dbReference type="Pfam" id="PF00759">
    <property type="entry name" value="Glyco_hydro_9"/>
    <property type="match status" value="2"/>
</dbReference>
<dbReference type="InterPro" id="IPR012341">
    <property type="entry name" value="6hp_glycosidase-like_sf"/>
</dbReference>
<evidence type="ECO:0000256" key="10">
    <source>
        <dbReference type="SAM" id="MobiDB-lite"/>
    </source>
</evidence>
<dbReference type="EMBL" id="VIIS01000351">
    <property type="protein sequence ID" value="KAF0310070.1"/>
    <property type="molecule type" value="Genomic_DNA"/>
</dbReference>
<accession>A0A6A4X1X2</accession>
<dbReference type="SMART" id="SM00637">
    <property type="entry name" value="CBD_II"/>
    <property type="match status" value="1"/>
</dbReference>
<keyword evidence="9" id="KW-0732">Signal</keyword>
<dbReference type="InterPro" id="IPR012291">
    <property type="entry name" value="CBM2_carb-bd_dom_sf"/>
</dbReference>
<dbReference type="SUPFAM" id="SSF49384">
    <property type="entry name" value="Carbohydrate-binding domain"/>
    <property type="match status" value="1"/>
</dbReference>
<reference evidence="12 13" key="1">
    <citation type="submission" date="2019-07" db="EMBL/GenBank/DDBJ databases">
        <title>Draft genome assembly of a fouling barnacle, Amphibalanus amphitrite (Darwin, 1854): The first reference genome for Thecostraca.</title>
        <authorList>
            <person name="Kim W."/>
        </authorList>
    </citation>
    <scope>NUCLEOTIDE SEQUENCE [LARGE SCALE GENOMIC DNA]</scope>
    <source>
        <strain evidence="12">SNU_AA5</strain>
        <tissue evidence="12">Soma without cirri and trophi</tissue>
    </source>
</reference>
<evidence type="ECO:0000313" key="12">
    <source>
        <dbReference type="EMBL" id="KAF0310070.1"/>
    </source>
</evidence>
<gene>
    <name evidence="12" type="primary">celD_1</name>
    <name evidence="12" type="ORF">FJT64_018872</name>
</gene>
<evidence type="ECO:0000256" key="6">
    <source>
        <dbReference type="ARBA" id="ARBA00023295"/>
    </source>
</evidence>
<dbReference type="Gene3D" id="1.50.10.10">
    <property type="match status" value="2"/>
</dbReference>
<proteinExistence type="inferred from homology"/>
<keyword evidence="4 9" id="KW-0136">Cellulose degradation</keyword>
<dbReference type="InterPro" id="IPR008928">
    <property type="entry name" value="6-hairpin_glycosidase_sf"/>
</dbReference>
<feature type="region of interest" description="Disordered" evidence="10">
    <location>
        <begin position="132"/>
        <end position="171"/>
    </location>
</feature>
<comment type="caution">
    <text evidence="12">The sequence shown here is derived from an EMBL/GenBank/DDBJ whole genome shotgun (WGS) entry which is preliminary data.</text>
</comment>
<evidence type="ECO:0000256" key="8">
    <source>
        <dbReference type="PROSITE-ProRule" id="PRU10060"/>
    </source>
</evidence>
<keyword evidence="13" id="KW-1185">Reference proteome</keyword>
<dbReference type="GO" id="GO:0030245">
    <property type="term" value="P:cellulose catabolic process"/>
    <property type="evidence" value="ECO:0007669"/>
    <property type="project" value="UniProtKB-KW"/>
</dbReference>
<dbReference type="Proteomes" id="UP000440578">
    <property type="component" value="Unassembled WGS sequence"/>
</dbReference>
<dbReference type="GO" id="GO:0030247">
    <property type="term" value="F:polysaccharide binding"/>
    <property type="evidence" value="ECO:0007669"/>
    <property type="project" value="InterPro"/>
</dbReference>
<dbReference type="Pfam" id="PF00553">
    <property type="entry name" value="CBM_2"/>
    <property type="match status" value="1"/>
</dbReference>
<comment type="catalytic activity">
    <reaction evidence="1 9">
        <text>Endohydrolysis of (1-&gt;4)-beta-D-glucosidic linkages in cellulose, lichenin and cereal beta-D-glucans.</text>
        <dbReference type="EC" id="3.2.1.4"/>
    </reaction>
</comment>
<sequence>MVTWTGRLWLAVPLLVVAALAGRASAQSVCVASGVLVERTVWDTGMSADMKLQFASSVSSWTAEVTFDRTLTGLDTWVADIATADNTVYTFTNKGYNGAQSAGSELKVAFNAYFNTKADVISIKLNGEELCTGTAPSTTTTTSTTSAATTTTTSTAATTTAAPPTAGTTAPPTGLPYDYSLVVEKSLLFYEAQRSGPLPASNRVPWRGDSALADGSDVGDGDIDHAWWGRPEDMAMSRPSYKITASAAGSDLAAETAAALAAASLVFRRSDPTYADLLLTHAAQLYQFADQYRGLYHDSIADAAQFYRSWSGFGDELTWAAAWLHRATDNSSYLSAAEQHFQAFPALGQRASEFSWDGKHVGAQLLLYEATGDGQYGQLVSQFCDWLVSGAPRTPQGLLFLQPWGSLRHAANAALVCLQAAEAGLSPTTYRALAKQQINLMLGDAGRSFVVGFGENPPLRPHHKAASCPSAPAACSWDQLNTAEPNPHVLNGALVGGPDSEGNYEDVRTDYVHNEVTTDYNAGFQGAVAGLLSLHVRGLYPA</sequence>
<evidence type="ECO:0000256" key="9">
    <source>
        <dbReference type="RuleBase" id="RU361166"/>
    </source>
</evidence>
<dbReference type="InterPro" id="IPR033126">
    <property type="entry name" value="Glyco_hydro_9_Asp/Glu_AS"/>
</dbReference>
<evidence type="ECO:0000256" key="7">
    <source>
        <dbReference type="ARBA" id="ARBA00023326"/>
    </source>
</evidence>
<evidence type="ECO:0000256" key="5">
    <source>
        <dbReference type="ARBA" id="ARBA00023277"/>
    </source>
</evidence>
<evidence type="ECO:0000256" key="1">
    <source>
        <dbReference type="ARBA" id="ARBA00000966"/>
    </source>
</evidence>
<evidence type="ECO:0000259" key="11">
    <source>
        <dbReference type="SMART" id="SM00637"/>
    </source>
</evidence>
<keyword evidence="3 8" id="KW-0378">Hydrolase</keyword>
<feature type="signal peptide" evidence="9">
    <location>
        <begin position="1"/>
        <end position="26"/>
    </location>
</feature>
<evidence type="ECO:0000256" key="4">
    <source>
        <dbReference type="ARBA" id="ARBA00023001"/>
    </source>
</evidence>
<evidence type="ECO:0000313" key="13">
    <source>
        <dbReference type="Proteomes" id="UP000440578"/>
    </source>
</evidence>
<dbReference type="GO" id="GO:0008810">
    <property type="term" value="F:cellulase activity"/>
    <property type="evidence" value="ECO:0007669"/>
    <property type="project" value="UniProtKB-EC"/>
</dbReference>
<organism evidence="12 13">
    <name type="scientific">Amphibalanus amphitrite</name>
    <name type="common">Striped barnacle</name>
    <name type="synonym">Balanus amphitrite</name>
    <dbReference type="NCBI Taxonomy" id="1232801"/>
    <lineage>
        <taxon>Eukaryota</taxon>
        <taxon>Metazoa</taxon>
        <taxon>Ecdysozoa</taxon>
        <taxon>Arthropoda</taxon>
        <taxon>Crustacea</taxon>
        <taxon>Multicrustacea</taxon>
        <taxon>Cirripedia</taxon>
        <taxon>Thoracica</taxon>
        <taxon>Thoracicalcarea</taxon>
        <taxon>Balanomorpha</taxon>
        <taxon>Balanoidea</taxon>
        <taxon>Balanidae</taxon>
        <taxon>Amphibalaninae</taxon>
        <taxon>Amphibalanus</taxon>
    </lineage>
</organism>
<dbReference type="InterPro" id="IPR001919">
    <property type="entry name" value="CBD2"/>
</dbReference>
<feature type="domain" description="CBM2" evidence="11">
    <location>
        <begin position="33"/>
        <end position="130"/>
    </location>
</feature>
<keyword evidence="6 8" id="KW-0326">Glycosidase</keyword>
<feature type="active site" evidence="8">
    <location>
        <position position="515"/>
    </location>
</feature>
<evidence type="ECO:0000256" key="2">
    <source>
        <dbReference type="ARBA" id="ARBA00007072"/>
    </source>
</evidence>
<protein>
    <recommendedName>
        <fullName evidence="9">Endoglucanase</fullName>
        <ecNumber evidence="9">3.2.1.4</ecNumber>
    </recommendedName>
</protein>